<dbReference type="InterPro" id="IPR011009">
    <property type="entry name" value="Kinase-like_dom_sf"/>
</dbReference>
<keyword evidence="3" id="KW-0808">Transferase</keyword>
<feature type="compositionally biased region" description="Low complexity" evidence="8">
    <location>
        <begin position="459"/>
        <end position="471"/>
    </location>
</feature>
<feature type="compositionally biased region" description="Low complexity" evidence="8">
    <location>
        <begin position="385"/>
        <end position="395"/>
    </location>
</feature>
<dbReference type="SMART" id="SM00220">
    <property type="entry name" value="S_TKc"/>
    <property type="match status" value="1"/>
</dbReference>
<dbReference type="Proteomes" id="UP000594774">
    <property type="component" value="Chromosome"/>
</dbReference>
<feature type="compositionally biased region" description="Basic residues" evidence="8">
    <location>
        <begin position="330"/>
        <end position="339"/>
    </location>
</feature>
<evidence type="ECO:0000256" key="6">
    <source>
        <dbReference type="ARBA" id="ARBA00022840"/>
    </source>
</evidence>
<evidence type="ECO:0000256" key="4">
    <source>
        <dbReference type="ARBA" id="ARBA00022741"/>
    </source>
</evidence>
<evidence type="ECO:0000313" key="14">
    <source>
        <dbReference type="Proteomes" id="UP000595198"/>
    </source>
</evidence>
<gene>
    <name evidence="11" type="ORF">I6G95_02600</name>
    <name evidence="12" type="ORF">I6H48_03200</name>
</gene>
<organism evidence="11 13">
    <name type="scientific">Corynebacterium amycolatum</name>
    <dbReference type="NCBI Taxonomy" id="43765"/>
    <lineage>
        <taxon>Bacteria</taxon>
        <taxon>Bacillati</taxon>
        <taxon>Actinomycetota</taxon>
        <taxon>Actinomycetes</taxon>
        <taxon>Mycobacteriales</taxon>
        <taxon>Corynebacteriaceae</taxon>
        <taxon>Corynebacterium</taxon>
    </lineage>
</organism>
<feature type="compositionally biased region" description="Pro residues" evidence="8">
    <location>
        <begin position="310"/>
        <end position="327"/>
    </location>
</feature>
<dbReference type="GO" id="GO:0005524">
    <property type="term" value="F:ATP binding"/>
    <property type="evidence" value="ECO:0007669"/>
    <property type="project" value="UniProtKB-UniRule"/>
</dbReference>
<feature type="compositionally biased region" description="Polar residues" evidence="8">
    <location>
        <begin position="290"/>
        <end position="301"/>
    </location>
</feature>
<evidence type="ECO:0000313" key="13">
    <source>
        <dbReference type="Proteomes" id="UP000594774"/>
    </source>
</evidence>
<evidence type="ECO:0000259" key="10">
    <source>
        <dbReference type="PROSITE" id="PS50011"/>
    </source>
</evidence>
<dbReference type="PROSITE" id="PS00107">
    <property type="entry name" value="PROTEIN_KINASE_ATP"/>
    <property type="match status" value="1"/>
</dbReference>
<keyword evidence="6 7" id="KW-0067">ATP-binding</keyword>
<evidence type="ECO:0000256" key="1">
    <source>
        <dbReference type="ARBA" id="ARBA00012513"/>
    </source>
</evidence>
<dbReference type="InterPro" id="IPR000719">
    <property type="entry name" value="Prot_kinase_dom"/>
</dbReference>
<dbReference type="EMBL" id="CP066023">
    <property type="protein sequence ID" value="QQB83247.1"/>
    <property type="molecule type" value="Genomic_DNA"/>
</dbReference>
<evidence type="ECO:0000313" key="11">
    <source>
        <dbReference type="EMBL" id="QPR31367.1"/>
    </source>
</evidence>
<feature type="region of interest" description="Disordered" evidence="8">
    <location>
        <begin position="274"/>
        <end position="340"/>
    </location>
</feature>
<evidence type="ECO:0000256" key="8">
    <source>
        <dbReference type="SAM" id="MobiDB-lite"/>
    </source>
</evidence>
<dbReference type="PROSITE" id="PS00108">
    <property type="entry name" value="PROTEIN_KINASE_ST"/>
    <property type="match status" value="1"/>
</dbReference>
<dbReference type="Gene3D" id="3.30.200.20">
    <property type="entry name" value="Phosphorylase Kinase, domain 1"/>
    <property type="match status" value="1"/>
</dbReference>
<dbReference type="PROSITE" id="PS50011">
    <property type="entry name" value="PROTEIN_KINASE_DOM"/>
    <property type="match status" value="1"/>
</dbReference>
<feature type="compositionally biased region" description="Polar residues" evidence="8">
    <location>
        <begin position="487"/>
        <end position="498"/>
    </location>
</feature>
<feature type="compositionally biased region" description="Low complexity" evidence="8">
    <location>
        <begin position="405"/>
        <end position="416"/>
    </location>
</feature>
<protein>
    <recommendedName>
        <fullName evidence="1">non-specific serine/threonine protein kinase</fullName>
        <ecNumber evidence="1">2.7.11.1</ecNumber>
    </recommendedName>
</protein>
<dbReference type="EMBL" id="CP065628">
    <property type="protein sequence ID" value="QPR31367.1"/>
    <property type="molecule type" value="Genomic_DNA"/>
</dbReference>
<evidence type="ECO:0000256" key="9">
    <source>
        <dbReference type="SAM" id="Phobius"/>
    </source>
</evidence>
<evidence type="ECO:0000256" key="7">
    <source>
        <dbReference type="PROSITE-ProRule" id="PRU10141"/>
    </source>
</evidence>
<feature type="binding site" evidence="7">
    <location>
        <position position="43"/>
    </location>
    <ligand>
        <name>ATP</name>
        <dbReference type="ChEBI" id="CHEBI:30616"/>
    </ligand>
</feature>
<dbReference type="AlphaFoldDB" id="A0AB37GCN5"/>
<sequence>MDAHQVQDIVGDRYHVRRLLGRGGMSTVWLADDATSGELVAIKLLNQEYSDNYEFRQRFQNEAAAARSVNSPNVVKIVTYEEGDIGSHGACYIVMEYIRGESLSQVLQRRRTLPEHLMLDVLEQTAHGLSAIHAANLVHRDIKPGNLLVTPEGTVKITDFGIAKAAEAVPLTRTGMVVGTAQYVSPEQAQGKQVSPATDIYSLGCVAYEMVAGARPFQGDSTVAVAVAHINEAPPALAPTVNPHIRELIGIMLRKDPQRRYADGRELAQAVLRVRAGHRPPQPRGVTPTVHRQSNAANPATTELGAMTRPPMPVPQPPQQPQRPPQQPTRQRKPAKKRSGCGCGCGSIVLLVLLVLLAGAIAVVYSLSTTGSLPTIPNLEQYIPNQSQQQTTEQNTDPKDGSGSGWSDDNSGNWGNNDGGSYGDNSGENYGGNNDGASDSSTEQDTGKTAPDTSEPTQDSGNDSGDNSGDDSSGGGLPGIQLPLGNDSGNTLGTPDAQ</sequence>
<dbReference type="PANTHER" id="PTHR43289:SF6">
    <property type="entry name" value="SERINE_THREONINE-PROTEIN KINASE NEKL-3"/>
    <property type="match status" value="1"/>
</dbReference>
<keyword evidence="9" id="KW-1133">Transmembrane helix</keyword>
<dbReference type="RefSeq" id="WP_197915066.1">
    <property type="nucleotide sequence ID" value="NZ_CP065628.1"/>
</dbReference>
<dbReference type="InterPro" id="IPR017441">
    <property type="entry name" value="Protein_kinase_ATP_BS"/>
</dbReference>
<proteinExistence type="predicted"/>
<dbReference type="CDD" id="cd14014">
    <property type="entry name" value="STKc_PknB_like"/>
    <property type="match status" value="1"/>
</dbReference>
<accession>A0AB37GCN5</accession>
<feature type="transmembrane region" description="Helical" evidence="9">
    <location>
        <begin position="340"/>
        <end position="367"/>
    </location>
</feature>
<evidence type="ECO:0000256" key="5">
    <source>
        <dbReference type="ARBA" id="ARBA00022777"/>
    </source>
</evidence>
<keyword evidence="9" id="KW-0472">Membrane</keyword>
<dbReference type="GO" id="GO:0004674">
    <property type="term" value="F:protein serine/threonine kinase activity"/>
    <property type="evidence" value="ECO:0007669"/>
    <property type="project" value="UniProtKB-KW"/>
</dbReference>
<feature type="region of interest" description="Disordered" evidence="8">
    <location>
        <begin position="385"/>
        <end position="498"/>
    </location>
</feature>
<keyword evidence="14" id="KW-1185">Reference proteome</keyword>
<keyword evidence="4 7" id="KW-0547">Nucleotide-binding</keyword>
<keyword evidence="2 11" id="KW-0723">Serine/threonine-protein kinase</keyword>
<evidence type="ECO:0000313" key="12">
    <source>
        <dbReference type="EMBL" id="QQB83247.1"/>
    </source>
</evidence>
<keyword evidence="9" id="KW-0812">Transmembrane</keyword>
<dbReference type="FunFam" id="1.10.510.10:FF:000021">
    <property type="entry name" value="Serine/threonine protein kinase"/>
    <property type="match status" value="1"/>
</dbReference>
<evidence type="ECO:0000256" key="3">
    <source>
        <dbReference type="ARBA" id="ARBA00022679"/>
    </source>
</evidence>
<evidence type="ECO:0000256" key="2">
    <source>
        <dbReference type="ARBA" id="ARBA00022527"/>
    </source>
</evidence>
<feature type="domain" description="Protein kinase" evidence="10">
    <location>
        <begin position="14"/>
        <end position="272"/>
    </location>
</feature>
<dbReference type="Gene3D" id="1.10.510.10">
    <property type="entry name" value="Transferase(Phosphotransferase) domain 1"/>
    <property type="match status" value="1"/>
</dbReference>
<reference evidence="13 14" key="1">
    <citation type="submission" date="2020-12" db="EMBL/GenBank/DDBJ databases">
        <title>FDA dAtabase for Regulatory Grade micrObial Sequences (FDA-ARGOS): Supporting development and validation of Infectious Disease Dx tests.</title>
        <authorList>
            <person name="Sproer C."/>
            <person name="Gronow S."/>
            <person name="Severitt S."/>
            <person name="Schroder I."/>
            <person name="Tallon L."/>
            <person name="Sadzewicz L."/>
            <person name="Zhao X."/>
            <person name="Boylan J."/>
            <person name="Ott S."/>
            <person name="Bowen H."/>
            <person name="Vavikolanu K."/>
            <person name="Mehta A."/>
            <person name="Aluvathingal J."/>
            <person name="Nadendla S."/>
            <person name="Lowell S."/>
            <person name="Myers T."/>
            <person name="Yan Y."/>
            <person name="Sichtig H."/>
        </authorList>
    </citation>
    <scope>NUCLEOTIDE SEQUENCE [LARGE SCALE GENOMIC DNA]</scope>
    <source>
        <strain evidence="11 13">FDAARGOS_938</strain>
        <strain evidence="12 14">FDAARGOS_991</strain>
    </source>
</reference>
<dbReference type="PANTHER" id="PTHR43289">
    <property type="entry name" value="MITOGEN-ACTIVATED PROTEIN KINASE KINASE KINASE 20-RELATED"/>
    <property type="match status" value="1"/>
</dbReference>
<dbReference type="InterPro" id="IPR008271">
    <property type="entry name" value="Ser/Thr_kinase_AS"/>
</dbReference>
<name>A0AB37GCN5_CORAY</name>
<dbReference type="SUPFAM" id="SSF56112">
    <property type="entry name" value="Protein kinase-like (PK-like)"/>
    <property type="match status" value="1"/>
</dbReference>
<dbReference type="Proteomes" id="UP000595198">
    <property type="component" value="Chromosome"/>
</dbReference>
<keyword evidence="5 11" id="KW-0418">Kinase</keyword>
<dbReference type="Pfam" id="PF00069">
    <property type="entry name" value="Pkinase"/>
    <property type="match status" value="1"/>
</dbReference>
<dbReference type="EC" id="2.7.11.1" evidence="1"/>